<name>A0ABV6HQK4_9SPHI</name>
<sequence length="188" mass="21637">MEEQITQYKTGMVMIPDISGFTDFVINTNMFVGRYITEKLLKSILDSNRLALKVSEIEGDAILFYKYNNIPTFDDAITQVEIMYNNFKKEVARLALQFAIKIPLSLKIILHYGSFSKYSIGKFEKLYGVPVIEAHNMLKNSVAGFPPYALFSEAFLKINFEIPFHSINKYHACDSCKYLPDIGYIHYL</sequence>
<accession>A0ABV6HQK4</accession>
<reference evidence="1 2" key="1">
    <citation type="submission" date="2024-09" db="EMBL/GenBank/DDBJ databases">
        <authorList>
            <person name="Sun Q."/>
            <person name="Mori K."/>
        </authorList>
    </citation>
    <scope>NUCLEOTIDE SEQUENCE [LARGE SCALE GENOMIC DNA]</scope>
    <source>
        <strain evidence="1 2">CCM 7765</strain>
    </source>
</reference>
<dbReference type="InterPro" id="IPR020503">
    <property type="entry name" value="Uncharacterised_Rv2561"/>
</dbReference>
<organism evidence="1 2">
    <name type="scientific">Olivibacter oleidegradans</name>
    <dbReference type="NCBI Taxonomy" id="760123"/>
    <lineage>
        <taxon>Bacteria</taxon>
        <taxon>Pseudomonadati</taxon>
        <taxon>Bacteroidota</taxon>
        <taxon>Sphingobacteriia</taxon>
        <taxon>Sphingobacteriales</taxon>
        <taxon>Sphingobacteriaceae</taxon>
        <taxon>Olivibacter</taxon>
    </lineage>
</organism>
<evidence type="ECO:0000313" key="1">
    <source>
        <dbReference type="EMBL" id="MFC0321165.1"/>
    </source>
</evidence>
<keyword evidence="2" id="KW-1185">Reference proteome</keyword>
<dbReference type="Pfam" id="PF10851">
    <property type="entry name" value="DUF2652"/>
    <property type="match status" value="1"/>
</dbReference>
<comment type="caution">
    <text evidence="1">The sequence shown here is derived from an EMBL/GenBank/DDBJ whole genome shotgun (WGS) entry which is preliminary data.</text>
</comment>
<dbReference type="RefSeq" id="WP_130858276.1">
    <property type="nucleotide sequence ID" value="NZ_JBHLWO010000004.1"/>
</dbReference>
<gene>
    <name evidence="1" type="ORF">ACFFI0_22780</name>
</gene>
<proteinExistence type="predicted"/>
<protein>
    <submittedName>
        <fullName evidence="1">DUF2652 domain-containing protein</fullName>
    </submittedName>
</protein>
<dbReference type="EMBL" id="JBHLWO010000004">
    <property type="protein sequence ID" value="MFC0321165.1"/>
    <property type="molecule type" value="Genomic_DNA"/>
</dbReference>
<dbReference type="Proteomes" id="UP001589774">
    <property type="component" value="Unassembled WGS sequence"/>
</dbReference>
<evidence type="ECO:0000313" key="2">
    <source>
        <dbReference type="Proteomes" id="UP001589774"/>
    </source>
</evidence>